<dbReference type="EMBL" id="MVFC01000001">
    <property type="protein sequence ID" value="OON82665.1"/>
    <property type="molecule type" value="Genomic_DNA"/>
</dbReference>
<keyword evidence="1" id="KW-0304">Gas vesicle</keyword>
<dbReference type="GO" id="GO:0031412">
    <property type="term" value="P:gas vesicle organization"/>
    <property type="evidence" value="ECO:0007669"/>
    <property type="project" value="InterPro"/>
</dbReference>
<evidence type="ECO:0000256" key="2">
    <source>
        <dbReference type="ARBA" id="ARBA00035108"/>
    </source>
</evidence>
<keyword evidence="5" id="KW-1185">Reference proteome</keyword>
<sequence length="258" mass="27175">MGEIYVYGVVRASRVPVSGAAGGVGSPPAAVRLLAEGPVAAVISEAPPGLRARRRDLLAHQTVLGEMGRGGPVLPMRFATVASDESTVRSTLTANAERYVAALDRVTDRVEMNVKVGPAQDRLAELLRQEPHLQRLRRVARAQPGYENDVRLGEAVATALEQRAGQAADVVVRALAEVAAEAVAGPVTEGCVRNVSFLVDEDGLPAFRATAGKLAAGLFDRMELRLTGPLPCYSFVPADQDEARAGTTARGTKASSWA</sequence>
<evidence type="ECO:0000313" key="5">
    <source>
        <dbReference type="Proteomes" id="UP000190539"/>
    </source>
</evidence>
<dbReference type="RefSeq" id="WP_077963831.1">
    <property type="nucleotide sequence ID" value="NZ_CP045178.1"/>
</dbReference>
<proteinExistence type="inferred from homology"/>
<comment type="subcellular location">
    <subcellularLocation>
        <location evidence="2">Gas vesicle</location>
    </subcellularLocation>
</comment>
<accession>A0A1V4AG76</accession>
<dbReference type="InterPro" id="IPR009430">
    <property type="entry name" value="GvpL/GvpF"/>
</dbReference>
<dbReference type="PANTHER" id="PTHR36852">
    <property type="entry name" value="PROTEIN GVPL 2"/>
    <property type="match status" value="1"/>
</dbReference>
<comment type="caution">
    <text evidence="4">The sequence shown here is derived from an EMBL/GenBank/DDBJ whole genome shotgun (WGS) entry which is preliminary data.</text>
</comment>
<dbReference type="STRING" id="83656.B1H18_00965"/>
<evidence type="ECO:0000256" key="1">
    <source>
        <dbReference type="ARBA" id="ARBA00022987"/>
    </source>
</evidence>
<evidence type="ECO:0000313" key="4">
    <source>
        <dbReference type="EMBL" id="OON82665.1"/>
    </source>
</evidence>
<dbReference type="AlphaFoldDB" id="A0A1V4AG76"/>
<organism evidence="4 5">
    <name type="scientific">Streptomyces tsukubensis</name>
    <dbReference type="NCBI Taxonomy" id="83656"/>
    <lineage>
        <taxon>Bacteria</taxon>
        <taxon>Bacillati</taxon>
        <taxon>Actinomycetota</taxon>
        <taxon>Actinomycetes</taxon>
        <taxon>Kitasatosporales</taxon>
        <taxon>Streptomycetaceae</taxon>
        <taxon>Streptomyces</taxon>
    </lineage>
</organism>
<dbReference type="PANTHER" id="PTHR36852:SF1">
    <property type="entry name" value="PROTEIN GVPL 2"/>
    <property type="match status" value="1"/>
</dbReference>
<dbReference type="OrthoDB" id="4864106at2"/>
<dbReference type="Pfam" id="PF06386">
    <property type="entry name" value="GvpL_GvpF"/>
    <property type="match status" value="1"/>
</dbReference>
<gene>
    <name evidence="4" type="ORF">B1H18_00965</name>
</gene>
<protein>
    <recommendedName>
        <fullName evidence="6">Gas vesicle protein</fullName>
    </recommendedName>
</protein>
<evidence type="ECO:0008006" key="6">
    <source>
        <dbReference type="Google" id="ProtNLM"/>
    </source>
</evidence>
<name>A0A1V4AG76_9ACTN</name>
<dbReference type="GO" id="GO:0031411">
    <property type="term" value="C:gas vesicle"/>
    <property type="evidence" value="ECO:0007669"/>
    <property type="project" value="UniProtKB-SubCell"/>
</dbReference>
<evidence type="ECO:0000256" key="3">
    <source>
        <dbReference type="ARBA" id="ARBA00035643"/>
    </source>
</evidence>
<comment type="similarity">
    <text evidence="3">Belongs to the gas vesicle GvpF/GvpL family.</text>
</comment>
<dbReference type="Proteomes" id="UP000190539">
    <property type="component" value="Unassembled WGS sequence"/>
</dbReference>
<reference evidence="4 5" key="1">
    <citation type="submission" date="2017-02" db="EMBL/GenBank/DDBJ databases">
        <title>Draft Genome Sequence of Streptomyces tsukubaensis F601, a Producer of the immunosuppressant tacrolimus FK506.</title>
        <authorList>
            <person name="Zong G."/>
            <person name="Zhong C."/>
            <person name="Fu J."/>
            <person name="Qin R."/>
            <person name="Cao G."/>
        </authorList>
    </citation>
    <scope>NUCLEOTIDE SEQUENCE [LARGE SCALE GENOMIC DNA]</scope>
    <source>
        <strain evidence="4 5">F601</strain>
    </source>
</reference>